<dbReference type="InterPro" id="IPR027477">
    <property type="entry name" value="Succ_DH/fumarate_Rdtase_cat_sf"/>
</dbReference>
<evidence type="ECO:0000313" key="7">
    <source>
        <dbReference type="Proteomes" id="UP001172743"/>
    </source>
</evidence>
<keyword evidence="2" id="KW-0285">Flavoprotein</keyword>
<accession>A0ABT8GKP3</accession>
<feature type="domain" description="FAD-dependent oxidoreductase 2 FAD-binding" evidence="5">
    <location>
        <begin position="8"/>
        <end position="424"/>
    </location>
</feature>
<dbReference type="PANTHER" id="PTHR43400">
    <property type="entry name" value="FUMARATE REDUCTASE"/>
    <property type="match status" value="1"/>
</dbReference>
<evidence type="ECO:0000256" key="2">
    <source>
        <dbReference type="ARBA" id="ARBA00022630"/>
    </source>
</evidence>
<dbReference type="PANTHER" id="PTHR43400:SF7">
    <property type="entry name" value="FAD-DEPENDENT OXIDOREDUCTASE 2 FAD BINDING DOMAIN-CONTAINING PROTEIN"/>
    <property type="match status" value="1"/>
</dbReference>
<name>A0ABT8GKP3_9BACL</name>
<reference evidence="6" key="1">
    <citation type="submission" date="2023-07" db="EMBL/GenBank/DDBJ databases">
        <title>Ureibacillus sp. isolated from freshwater well.</title>
        <authorList>
            <person name="Kirdat K."/>
            <person name="Bhatt A."/>
            <person name="Teware R."/>
            <person name="Bhavsar Y."/>
            <person name="Yadav A."/>
        </authorList>
    </citation>
    <scope>NUCLEOTIDE SEQUENCE</scope>
    <source>
        <strain evidence="6">BA0131</strain>
    </source>
</reference>
<dbReference type="SUPFAM" id="SSF56425">
    <property type="entry name" value="Succinate dehydrogenase/fumarate reductase flavoprotein, catalytic domain"/>
    <property type="match status" value="1"/>
</dbReference>
<proteinExistence type="predicted"/>
<evidence type="ECO:0000313" key="6">
    <source>
        <dbReference type="EMBL" id="MDN4491982.1"/>
    </source>
</evidence>
<dbReference type="Gene3D" id="3.90.700.10">
    <property type="entry name" value="Succinate dehydrogenase/fumarate reductase flavoprotein, catalytic domain"/>
    <property type="match status" value="1"/>
</dbReference>
<evidence type="ECO:0000256" key="4">
    <source>
        <dbReference type="ARBA" id="ARBA00023002"/>
    </source>
</evidence>
<keyword evidence="4" id="KW-0560">Oxidoreductase</keyword>
<sequence length="462" mass="50131">MEWDAEVDVIVVGAGGGGAITALTVAQEGLDVALFEKTDFLLGNTAASAGMIPACGTRFQKDLQIADSIDIMTNDILKKNHFESNAKQVQALASISGPLVEWMNDDLKIEMSVVTEFKYPGHSSFRMHAPPSRSGLELMKKLKKRILEHENIYLLLNSTFNELITDGEKVLGIKVKTPDGEQCIKGRAVVIATNGFGGNKEMVNQYIPEIADALYFGYEANEGEGIQAGIKIGAMTSSLTAYQGHAAVNEQTGLLVTWGTIMMGGFYINLQGQRFANEAQGYSEFAKEVLKQEGQKGYIVYDQNIHNKLLSIEDYKQINEMEAYKKANTIKELAQLIQVNPNTLSNTMDTYLNQTEGVADIFGRNSFGEKLRAPYYAIKVSPALFHTQGGLSINTNAQVINTEGEEIPNLYAVGGSAVGVSGNHAYGYMSGNGLLAALGFGRIAGLNIISNLVANKEEVIND</sequence>
<comment type="caution">
    <text evidence="6">The sequence shown here is derived from an EMBL/GenBank/DDBJ whole genome shotgun (WGS) entry which is preliminary data.</text>
</comment>
<dbReference type="RefSeq" id="WP_301136095.1">
    <property type="nucleotide sequence ID" value="NZ_JAUHTQ010000001.1"/>
</dbReference>
<protein>
    <submittedName>
        <fullName evidence="6">FAD-dependent oxidoreductase</fullName>
    </submittedName>
</protein>
<dbReference type="SUPFAM" id="SSF51905">
    <property type="entry name" value="FAD/NAD(P)-binding domain"/>
    <property type="match status" value="1"/>
</dbReference>
<gene>
    <name evidence="6" type="ORF">QYB95_00400</name>
</gene>
<evidence type="ECO:0000259" key="5">
    <source>
        <dbReference type="Pfam" id="PF00890"/>
    </source>
</evidence>
<dbReference type="Pfam" id="PF00890">
    <property type="entry name" value="FAD_binding_2"/>
    <property type="match status" value="1"/>
</dbReference>
<keyword evidence="7" id="KW-1185">Reference proteome</keyword>
<dbReference type="PRINTS" id="PR00411">
    <property type="entry name" value="PNDRDTASEI"/>
</dbReference>
<dbReference type="Proteomes" id="UP001172743">
    <property type="component" value="Unassembled WGS sequence"/>
</dbReference>
<keyword evidence="3" id="KW-0274">FAD</keyword>
<evidence type="ECO:0000256" key="1">
    <source>
        <dbReference type="ARBA" id="ARBA00001974"/>
    </source>
</evidence>
<dbReference type="EMBL" id="JAUHTQ010000001">
    <property type="protein sequence ID" value="MDN4491982.1"/>
    <property type="molecule type" value="Genomic_DNA"/>
</dbReference>
<dbReference type="Gene3D" id="3.50.50.60">
    <property type="entry name" value="FAD/NAD(P)-binding domain"/>
    <property type="match status" value="1"/>
</dbReference>
<organism evidence="6 7">
    <name type="scientific">Ureibacillus aquaedulcis</name>
    <dbReference type="NCBI Taxonomy" id="3058421"/>
    <lineage>
        <taxon>Bacteria</taxon>
        <taxon>Bacillati</taxon>
        <taxon>Bacillota</taxon>
        <taxon>Bacilli</taxon>
        <taxon>Bacillales</taxon>
        <taxon>Caryophanaceae</taxon>
        <taxon>Ureibacillus</taxon>
    </lineage>
</organism>
<comment type="cofactor">
    <cofactor evidence="1">
        <name>FAD</name>
        <dbReference type="ChEBI" id="CHEBI:57692"/>
    </cofactor>
</comment>
<dbReference type="InterPro" id="IPR036188">
    <property type="entry name" value="FAD/NAD-bd_sf"/>
</dbReference>
<dbReference type="InterPro" id="IPR050315">
    <property type="entry name" value="FAD-oxidoreductase_2"/>
</dbReference>
<evidence type="ECO:0000256" key="3">
    <source>
        <dbReference type="ARBA" id="ARBA00022827"/>
    </source>
</evidence>
<dbReference type="InterPro" id="IPR003953">
    <property type="entry name" value="FAD-dep_OxRdtase_2_FAD-bd"/>
</dbReference>